<keyword evidence="5" id="KW-1185">Reference proteome</keyword>
<dbReference type="InterPro" id="IPR002052">
    <property type="entry name" value="DNA_methylase_N6_adenine_CS"/>
</dbReference>
<evidence type="ECO:0000313" key="4">
    <source>
        <dbReference type="EMBL" id="SHE73801.1"/>
    </source>
</evidence>
<feature type="region of interest" description="Disordered" evidence="3">
    <location>
        <begin position="1"/>
        <end position="25"/>
    </location>
</feature>
<dbReference type="AlphaFoldDB" id="A0A1M4VXQ4"/>
<dbReference type="CDD" id="cd02440">
    <property type="entry name" value="AdoMet_MTases"/>
    <property type="match status" value="1"/>
</dbReference>
<dbReference type="Proteomes" id="UP000184295">
    <property type="component" value="Unassembled WGS sequence"/>
</dbReference>
<dbReference type="Gene3D" id="3.40.50.150">
    <property type="entry name" value="Vaccinia Virus protein VP39"/>
    <property type="match status" value="1"/>
</dbReference>
<dbReference type="PANTHER" id="PTHR43542">
    <property type="entry name" value="METHYLTRANSFERASE"/>
    <property type="match status" value="1"/>
</dbReference>
<dbReference type="InterPro" id="IPR029063">
    <property type="entry name" value="SAM-dependent_MTases_sf"/>
</dbReference>
<keyword evidence="2 4" id="KW-0808">Transferase</keyword>
<protein>
    <submittedName>
        <fullName evidence="4">16S rRNA (Guanine966-N2)-methyltransferase</fullName>
    </submittedName>
</protein>
<gene>
    <name evidence="4" type="ORF">SAMN02745225_01472</name>
</gene>
<dbReference type="EMBL" id="FQUL01000020">
    <property type="protein sequence ID" value="SHE73801.1"/>
    <property type="molecule type" value="Genomic_DNA"/>
</dbReference>
<name>A0A1M4VXQ4_9ACTN</name>
<dbReference type="STRING" id="1121881.SAMN02745225_01472"/>
<dbReference type="PANTHER" id="PTHR43542:SF1">
    <property type="entry name" value="METHYLTRANSFERASE"/>
    <property type="match status" value="1"/>
</dbReference>
<dbReference type="SUPFAM" id="SSF53335">
    <property type="entry name" value="S-adenosyl-L-methionine-dependent methyltransferases"/>
    <property type="match status" value="1"/>
</dbReference>
<keyword evidence="1 4" id="KW-0489">Methyltransferase</keyword>
<dbReference type="GO" id="GO:0031167">
    <property type="term" value="P:rRNA methylation"/>
    <property type="evidence" value="ECO:0007669"/>
    <property type="project" value="InterPro"/>
</dbReference>
<organism evidence="4 5">
    <name type="scientific">Ferrithrix thermotolerans DSM 19514</name>
    <dbReference type="NCBI Taxonomy" id="1121881"/>
    <lineage>
        <taxon>Bacteria</taxon>
        <taxon>Bacillati</taxon>
        <taxon>Actinomycetota</taxon>
        <taxon>Acidimicrobiia</taxon>
        <taxon>Acidimicrobiales</taxon>
        <taxon>Acidimicrobiaceae</taxon>
        <taxon>Ferrithrix</taxon>
    </lineage>
</organism>
<reference evidence="5" key="1">
    <citation type="submission" date="2016-11" db="EMBL/GenBank/DDBJ databases">
        <authorList>
            <person name="Varghese N."/>
            <person name="Submissions S."/>
        </authorList>
    </citation>
    <scope>NUCLEOTIDE SEQUENCE [LARGE SCALE GENOMIC DNA]</scope>
    <source>
        <strain evidence="5">DSM 19514</strain>
    </source>
</reference>
<evidence type="ECO:0000256" key="3">
    <source>
        <dbReference type="SAM" id="MobiDB-lite"/>
    </source>
</evidence>
<accession>A0A1M4VXQ4</accession>
<dbReference type="Pfam" id="PF03602">
    <property type="entry name" value="Cons_hypoth95"/>
    <property type="match status" value="1"/>
</dbReference>
<dbReference type="NCBIfam" id="TIGR00095">
    <property type="entry name" value="16S rRNA (guanine(966)-N(2))-methyltransferase RsmD"/>
    <property type="match status" value="1"/>
</dbReference>
<sequence length="184" mass="20364">MRVLSGSDKGRRIVAPQGSSTRPTTARVRSSTFDMLCARYDLFGAKVLDLFAGSGALGLEALSRGASSATFVEWSSKASKVLRENIFRLGVQDRARVVRLDALEYLQRMSDDEKDQYDLVFCDPPYRFSEWGVLLMSAPRSAILLLESDREIEAVEGRTVLRSKRYGGSVVTIMSAEEQRGGLS</sequence>
<dbReference type="GO" id="GO:0008168">
    <property type="term" value="F:methyltransferase activity"/>
    <property type="evidence" value="ECO:0007669"/>
    <property type="project" value="UniProtKB-KW"/>
</dbReference>
<evidence type="ECO:0000256" key="2">
    <source>
        <dbReference type="ARBA" id="ARBA00022679"/>
    </source>
</evidence>
<dbReference type="GO" id="GO:0003676">
    <property type="term" value="F:nucleic acid binding"/>
    <property type="evidence" value="ECO:0007669"/>
    <property type="project" value="InterPro"/>
</dbReference>
<dbReference type="InterPro" id="IPR004398">
    <property type="entry name" value="RNA_MeTrfase_RsmD"/>
</dbReference>
<evidence type="ECO:0000256" key="1">
    <source>
        <dbReference type="ARBA" id="ARBA00022603"/>
    </source>
</evidence>
<dbReference type="PROSITE" id="PS00092">
    <property type="entry name" value="N6_MTASE"/>
    <property type="match status" value="1"/>
</dbReference>
<dbReference type="PIRSF" id="PIRSF004553">
    <property type="entry name" value="CHP00095"/>
    <property type="match status" value="1"/>
</dbReference>
<proteinExistence type="predicted"/>
<dbReference type="RefSeq" id="WP_072790692.1">
    <property type="nucleotide sequence ID" value="NZ_FQUL01000020.1"/>
</dbReference>
<dbReference type="OrthoDB" id="9803017at2"/>
<evidence type="ECO:0000313" key="5">
    <source>
        <dbReference type="Proteomes" id="UP000184295"/>
    </source>
</evidence>